<evidence type="ECO:0000313" key="3">
    <source>
        <dbReference type="Proteomes" id="UP000007967"/>
    </source>
</evidence>
<dbReference type="KEGG" id="kfl:Kfla_0228"/>
<keyword evidence="1" id="KW-1133">Transmembrane helix</keyword>
<reference evidence="3" key="1">
    <citation type="submission" date="2009-09" db="EMBL/GenBank/DDBJ databases">
        <title>The complete genome of Kribbella flavida DSM 17836.</title>
        <authorList>
            <consortium name="US DOE Joint Genome Institute (JGI-PGF)"/>
            <person name="Lucas S."/>
            <person name="Copeland A."/>
            <person name="Lapidus A."/>
            <person name="Glavina del Rio T."/>
            <person name="Dalin E."/>
            <person name="Tice H."/>
            <person name="Bruce D."/>
            <person name="Goodwin L."/>
            <person name="Pitluck S."/>
            <person name="Kyrpides N."/>
            <person name="Mavromatis K."/>
            <person name="Ivanova N."/>
            <person name="Saunders E."/>
            <person name="Brettin T."/>
            <person name="Detter J.C."/>
            <person name="Han C."/>
            <person name="Larimer F."/>
            <person name="Land M."/>
            <person name="Hauser L."/>
            <person name="Markowitz V."/>
            <person name="Cheng J.-F."/>
            <person name="Hugenholtz P."/>
            <person name="Woyke T."/>
            <person name="Wu D."/>
            <person name="Pukall R."/>
            <person name="Klenk H.-P."/>
            <person name="Eisen J.A."/>
        </authorList>
    </citation>
    <scope>NUCLEOTIDE SEQUENCE [LARGE SCALE GENOMIC DNA]</scope>
    <source>
        <strain evidence="3">DSM 17836 / JCM 10339 / NBRC 14399</strain>
    </source>
</reference>
<dbReference type="HOGENOM" id="CLU_1515996_0_0_11"/>
<accession>D2PT39</accession>
<organism evidence="2 3">
    <name type="scientific">Kribbella flavida (strain DSM 17836 / JCM 10339 / NBRC 14399)</name>
    <dbReference type="NCBI Taxonomy" id="479435"/>
    <lineage>
        <taxon>Bacteria</taxon>
        <taxon>Bacillati</taxon>
        <taxon>Actinomycetota</taxon>
        <taxon>Actinomycetes</taxon>
        <taxon>Propionibacteriales</taxon>
        <taxon>Kribbellaceae</taxon>
        <taxon>Kribbella</taxon>
    </lineage>
</organism>
<reference evidence="2 3" key="2">
    <citation type="journal article" date="2010" name="Stand. Genomic Sci.">
        <title>Complete genome sequence of Kribbella flavida type strain (IFO 14399).</title>
        <authorList>
            <person name="Pukall R."/>
            <person name="Lapidus A."/>
            <person name="Glavina Del Rio T."/>
            <person name="Copeland A."/>
            <person name="Tice H."/>
            <person name="Cheng J.-F."/>
            <person name="Lucas S."/>
            <person name="Chen F."/>
            <person name="Nolan M."/>
            <person name="LaButti K."/>
            <person name="Pati A."/>
            <person name="Ivanova N."/>
            <person name="Mavrommatis K."/>
            <person name="Mikhailova N."/>
            <person name="Pitluck S."/>
            <person name="Bruce D."/>
            <person name="Goodwin L."/>
            <person name="Land M."/>
            <person name="Hauser L."/>
            <person name="Chang Y.-J."/>
            <person name="Jeffries C.D."/>
            <person name="Chen A."/>
            <person name="Palaniappan K."/>
            <person name="Chain P."/>
            <person name="Rohde M."/>
            <person name="Goeker M."/>
            <person name="Bristow J."/>
            <person name="Eisen J.A."/>
            <person name="Markowitz V."/>
            <person name="Hugenholtz P."/>
            <person name="Kyrpides N.C."/>
            <person name="Klenk H.-P."/>
            <person name="Brettin T."/>
        </authorList>
    </citation>
    <scope>NUCLEOTIDE SEQUENCE [LARGE SCALE GENOMIC DNA]</scope>
    <source>
        <strain evidence="3">DSM 17836 / JCM 10339 / NBRC 14399</strain>
    </source>
</reference>
<dbReference type="AlphaFoldDB" id="D2PT39"/>
<evidence type="ECO:0000256" key="1">
    <source>
        <dbReference type="SAM" id="Phobius"/>
    </source>
</evidence>
<feature type="transmembrane region" description="Helical" evidence="1">
    <location>
        <begin position="49"/>
        <end position="68"/>
    </location>
</feature>
<name>D2PT39_KRIFD</name>
<dbReference type="Proteomes" id="UP000007967">
    <property type="component" value="Chromosome"/>
</dbReference>
<keyword evidence="3" id="KW-1185">Reference proteome</keyword>
<dbReference type="EMBL" id="CP001736">
    <property type="protein sequence ID" value="ADB29355.1"/>
    <property type="molecule type" value="Genomic_DNA"/>
</dbReference>
<protein>
    <submittedName>
        <fullName evidence="2">Uncharacterized protein</fullName>
    </submittedName>
</protein>
<gene>
    <name evidence="2" type="ordered locus">Kfla_0228</name>
</gene>
<proteinExistence type="predicted"/>
<evidence type="ECO:0000313" key="2">
    <source>
        <dbReference type="EMBL" id="ADB29355.1"/>
    </source>
</evidence>
<dbReference type="RefSeq" id="WP_012917912.1">
    <property type="nucleotide sequence ID" value="NC_013729.1"/>
</dbReference>
<sequence length="177" mass="19370">MLYVVIVLCCLAAALVVRALAGPERWHQKVRSQIRPDVAAPTESGFRLLFWRNWAVAVIAVAIAVWGIDELQLSEEELHEAAVHAVATMDGTTDGVTQDRIRVAVEDLVPADLRVREIKSQTSEGEVQSRYEITEASATDDDPDRMAVCVKVSSIERQTRSGVFYSSTGTSPGPCTD</sequence>
<keyword evidence="1" id="KW-0472">Membrane</keyword>
<keyword evidence="1" id="KW-0812">Transmembrane</keyword>